<evidence type="ECO:0008006" key="3">
    <source>
        <dbReference type="Google" id="ProtNLM"/>
    </source>
</evidence>
<comment type="caution">
    <text evidence="1">The sequence shown here is derived from an EMBL/GenBank/DDBJ whole genome shotgun (WGS) entry which is preliminary data.</text>
</comment>
<dbReference type="Proteomes" id="UP001646141">
    <property type="component" value="Unassembled WGS sequence"/>
</dbReference>
<organism evidence="1 2">
    <name type="scientific">Leucobacter chromiireducens subsp. chromiireducens</name>
    <dbReference type="NCBI Taxonomy" id="660067"/>
    <lineage>
        <taxon>Bacteria</taxon>
        <taxon>Bacillati</taxon>
        <taxon>Actinomycetota</taxon>
        <taxon>Actinomycetes</taxon>
        <taxon>Micrococcales</taxon>
        <taxon>Microbacteriaceae</taxon>
        <taxon>Leucobacter</taxon>
    </lineage>
</organism>
<accession>A0ABS1SNP3</accession>
<protein>
    <recommendedName>
        <fullName evidence="3">Alternate-type signal peptide domain-containing protein</fullName>
    </recommendedName>
</protein>
<reference evidence="1 2" key="1">
    <citation type="submission" date="2018-09" db="EMBL/GenBank/DDBJ databases">
        <title>Comparative genomics of Leucobacter spp.</title>
        <authorList>
            <person name="Reis A.C."/>
            <person name="Kolvenbach B.A."/>
            <person name="Corvini P.F.X."/>
            <person name="Nunes O.C."/>
        </authorList>
    </citation>
    <scope>NUCLEOTIDE SEQUENCE [LARGE SCALE GENOMIC DNA]</scope>
    <source>
        <strain evidence="1 2">L-1</strain>
    </source>
</reference>
<keyword evidence="2" id="KW-1185">Reference proteome</keyword>
<name>A0ABS1SNP3_9MICO</name>
<dbReference type="EMBL" id="QYAD01000002">
    <property type="protein sequence ID" value="MBL3689802.1"/>
    <property type="molecule type" value="Genomic_DNA"/>
</dbReference>
<proteinExistence type="predicted"/>
<sequence>MAPQSKKKKFAIAGGALLLVAGVTVGGALVTANSTIFNNQFSAEVTEKPADGELLVTGAPMSNTFTGAMDGEVITGYYTAKNTSNASTLTVGIGSQVQPGGVKAGELAAALDTRIAINDGALKPTGALNDMKFTAGETFDLAPGESAKVRVDVYVADADAFRGLDLDGAEVTADYLFNSIAK</sequence>
<dbReference type="RefSeq" id="WP_202381837.1">
    <property type="nucleotide sequence ID" value="NZ_BAAAMA010000002.1"/>
</dbReference>
<evidence type="ECO:0000313" key="2">
    <source>
        <dbReference type="Proteomes" id="UP001646141"/>
    </source>
</evidence>
<gene>
    <name evidence="1" type="ORF">D3226_07480</name>
</gene>
<evidence type="ECO:0000313" key="1">
    <source>
        <dbReference type="EMBL" id="MBL3689802.1"/>
    </source>
</evidence>